<dbReference type="InterPro" id="IPR013736">
    <property type="entry name" value="Xaa-Pro_dipept_C"/>
</dbReference>
<keyword evidence="1" id="KW-0378">Hydrolase</keyword>
<keyword evidence="2" id="KW-1133">Transmembrane helix</keyword>
<comment type="caution">
    <text evidence="4">The sequence shown here is derived from an EMBL/GenBank/DDBJ whole genome shotgun (WGS) entry which is preliminary data.</text>
</comment>
<dbReference type="InterPro" id="IPR008979">
    <property type="entry name" value="Galactose-bd-like_sf"/>
</dbReference>
<keyword evidence="5" id="KW-1185">Reference proteome</keyword>
<dbReference type="Pfam" id="PF02129">
    <property type="entry name" value="Peptidase_S15"/>
    <property type="match status" value="1"/>
</dbReference>
<dbReference type="Gene3D" id="2.60.120.260">
    <property type="entry name" value="Galactose-binding domain-like"/>
    <property type="match status" value="1"/>
</dbReference>
<dbReference type="SUPFAM" id="SSF49785">
    <property type="entry name" value="Galactose-binding domain-like"/>
    <property type="match status" value="1"/>
</dbReference>
<dbReference type="EMBL" id="LRBS01000121">
    <property type="protein sequence ID" value="OII71463.1"/>
    <property type="molecule type" value="Genomic_DNA"/>
</dbReference>
<dbReference type="InterPro" id="IPR005674">
    <property type="entry name" value="CocE/Ser_esterase"/>
</dbReference>
<dbReference type="SMART" id="SM00939">
    <property type="entry name" value="PepX_C"/>
    <property type="match status" value="1"/>
</dbReference>
<feature type="transmembrane region" description="Helical" evidence="2">
    <location>
        <begin position="276"/>
        <end position="295"/>
    </location>
</feature>
<evidence type="ECO:0000313" key="4">
    <source>
        <dbReference type="EMBL" id="OII71463.1"/>
    </source>
</evidence>
<feature type="transmembrane region" description="Helical" evidence="2">
    <location>
        <begin position="219"/>
        <end position="248"/>
    </location>
</feature>
<proteinExistence type="predicted"/>
<keyword evidence="2" id="KW-0472">Membrane</keyword>
<feature type="transmembrane region" description="Helical" evidence="2">
    <location>
        <begin position="307"/>
        <end position="327"/>
    </location>
</feature>
<dbReference type="SUPFAM" id="SSF53474">
    <property type="entry name" value="alpha/beta-Hydrolases"/>
    <property type="match status" value="1"/>
</dbReference>
<feature type="transmembrane region" description="Helical" evidence="2">
    <location>
        <begin position="173"/>
        <end position="198"/>
    </location>
</feature>
<dbReference type="InterPro" id="IPR000383">
    <property type="entry name" value="Xaa-Pro-like_dom"/>
</dbReference>
<evidence type="ECO:0000256" key="2">
    <source>
        <dbReference type="SAM" id="Phobius"/>
    </source>
</evidence>
<dbReference type="Proteomes" id="UP000186804">
    <property type="component" value="Unassembled WGS sequence"/>
</dbReference>
<dbReference type="GO" id="GO:0008239">
    <property type="term" value="F:dipeptidyl-peptidase activity"/>
    <property type="evidence" value="ECO:0007669"/>
    <property type="project" value="InterPro"/>
</dbReference>
<evidence type="ECO:0000313" key="5">
    <source>
        <dbReference type="Proteomes" id="UP000186804"/>
    </source>
</evidence>
<dbReference type="Gene3D" id="3.40.50.1820">
    <property type="entry name" value="alpha/beta hydrolase"/>
    <property type="match status" value="2"/>
</dbReference>
<name>A0A1J4MBV1_9CRYT</name>
<feature type="transmembrane region" description="Helical" evidence="2">
    <location>
        <begin position="131"/>
        <end position="153"/>
    </location>
</feature>
<dbReference type="NCBIfam" id="TIGR00976">
    <property type="entry name" value="CocE_NonD"/>
    <property type="match status" value="1"/>
</dbReference>
<evidence type="ECO:0000259" key="3">
    <source>
        <dbReference type="SMART" id="SM00939"/>
    </source>
</evidence>
<feature type="domain" description="Xaa-Pro dipeptidyl-peptidase C-terminal" evidence="3">
    <location>
        <begin position="774"/>
        <end position="1071"/>
    </location>
</feature>
<dbReference type="AlphaFoldDB" id="A0A1J4MBV1"/>
<dbReference type="RefSeq" id="XP_067066653.1">
    <property type="nucleotide sequence ID" value="XM_067213402.1"/>
</dbReference>
<reference evidence="4 5" key="1">
    <citation type="submission" date="2016-10" db="EMBL/GenBank/DDBJ databases">
        <title>Reductive evolution of mitochondrial metabolism and differential evolution of invasion-related proteins in Cryptosporidium.</title>
        <authorList>
            <person name="Liu S."/>
            <person name="Roellig D.M."/>
            <person name="Guo Y."/>
            <person name="Li N."/>
            <person name="Frace M.A."/>
            <person name="Tang K."/>
            <person name="Zhang L."/>
            <person name="Feng Y."/>
            <person name="Xiao L."/>
        </authorList>
    </citation>
    <scope>NUCLEOTIDE SEQUENCE [LARGE SCALE GENOMIC DNA]</scope>
    <source>
        <strain evidence="4">30847</strain>
    </source>
</reference>
<sequence length="1077" mass="123178">MSLSPSETIYKESDVPINNSNYITENNPGSLGNHRNIEGSWEISNIQTPSLSGLCSGNLDTQSDLMDTCCASDSDTAFSFSVNSIFSGTPINTLPVERKHLLLEDKIEASLGFRKKILKRFKRFLRHIKEFSSALTLYIIYHISILNIYPTIYSAHKDMHAGNIYEYYYVRHIIPNGLTSSIMDSCYLACLVYIFTYFTGKYIRRTCSNIKHTPNFNEMSVIVSTILMRIFGISLLIIIFIGLSQYIAHESLNSKGLFVPDVWFSLAKDKYKYDDFKGWDCIFCHWIFYLFGIIVDFNGFVISLKMIFLYVHWFDFTALVTYLTILINTGLPLMREGMLGPYNSCNGNDHHWYKFNTKDIMHIKSSSGTVHFGDFRASASSSYPPLFYSDYILMKDGVKIAIDVYLPRNYFKYKSLPTVVDITRYNRRMNIHWPFTLFSLWGEPRSVSMNIWSWQITQTFIPNNYVVVVLDTRGTGASTGYRVVDFSKKEVDDFPKIVEWIKKQPWSNGKVGIGGISYDGMAALKTASSTLDIFGDDNKELSSISINFTNNSQVLVDAVFALYSPMNVITELVEPGGIICKSFVEDYSSLTHSFEQYGSPLWHFLKSVSHYPFKLILAFILVLGNVSPVQGYGHTKRQALEMHKKNWDMSRTIKKYRHIDEPVVLDDGTFISAESLGNTVETAHILGRKGVSVYLTTGYCDSANTRGVLQFYDALIDSSLKFSNIKYSGNDTITGKKPIYKLVMGPWTHSGRSNCSPYGKQKSCFEASLYYDLVKFMDCILKGICWSQDDDNIHYFQIGEEKWYSTNKFPPDNTKYIHLGIDQPSSIVDSNKLFNSKARKTNIVPLSDILSNYLEQGRVNSPRYIQLKVNDNYISEHRSRWMIALHPFRVTVTYNKKGKQIWHAGERLYSKNNNQHIRFITKPFKTALKLAGSVWLTFSVQLLDGYDAPIYAYLEDIFPDGTIKYVTEGLAQIGHRHVEMPKDILNNIPDGSPIKVVRPLIKDYYRPLEKVGDTIDVQITLEPIAWTFFKDHKLAISITGADKNNFKIHHISQKLQIAKTLNIKLDDSFSIKIPIQK</sequence>
<evidence type="ECO:0000256" key="1">
    <source>
        <dbReference type="ARBA" id="ARBA00022801"/>
    </source>
</evidence>
<keyword evidence="2" id="KW-0812">Transmembrane</keyword>
<dbReference type="GeneID" id="92367360"/>
<accession>A0A1J4MBV1</accession>
<gene>
    <name evidence="4" type="ORF">cand_031760</name>
</gene>
<dbReference type="InterPro" id="IPR029058">
    <property type="entry name" value="AB_hydrolase_fold"/>
</dbReference>
<organism evidence="4 5">
    <name type="scientific">Cryptosporidium andersoni</name>
    <dbReference type="NCBI Taxonomy" id="117008"/>
    <lineage>
        <taxon>Eukaryota</taxon>
        <taxon>Sar</taxon>
        <taxon>Alveolata</taxon>
        <taxon>Apicomplexa</taxon>
        <taxon>Conoidasida</taxon>
        <taxon>Coccidia</taxon>
        <taxon>Eucoccidiorida</taxon>
        <taxon>Eimeriorina</taxon>
        <taxon>Cryptosporidiidae</taxon>
        <taxon>Cryptosporidium</taxon>
    </lineage>
</organism>
<dbReference type="Pfam" id="PF08530">
    <property type="entry name" value="PepX_C"/>
    <property type="match status" value="1"/>
</dbReference>
<dbReference type="OrthoDB" id="416441at2759"/>
<dbReference type="VEuPathDB" id="CryptoDB:cand_031760"/>
<protein>
    <submittedName>
        <fullName evidence="4">X-pro dipeptidyl-peptidase S15 family protein</fullName>
    </submittedName>
</protein>